<dbReference type="EMBL" id="JAULSN010000008">
    <property type="protein sequence ID" value="KAK3366201.1"/>
    <property type="molecule type" value="Genomic_DNA"/>
</dbReference>
<protein>
    <submittedName>
        <fullName evidence="1">Uncharacterized protein</fullName>
    </submittedName>
</protein>
<gene>
    <name evidence="1" type="ORF">B0T24DRAFT_415716</name>
</gene>
<proteinExistence type="predicted"/>
<evidence type="ECO:0000313" key="1">
    <source>
        <dbReference type="EMBL" id="KAK3366201.1"/>
    </source>
</evidence>
<dbReference type="AlphaFoldDB" id="A0AAE0JXG3"/>
<name>A0AAE0JXG3_9PEZI</name>
<dbReference type="Gene3D" id="3.20.20.70">
    <property type="entry name" value="Aldolase class I"/>
    <property type="match status" value="1"/>
</dbReference>
<reference evidence="1" key="1">
    <citation type="journal article" date="2023" name="Mol. Phylogenet. Evol.">
        <title>Genome-scale phylogeny and comparative genomics of the fungal order Sordariales.</title>
        <authorList>
            <person name="Hensen N."/>
            <person name="Bonometti L."/>
            <person name="Westerberg I."/>
            <person name="Brannstrom I.O."/>
            <person name="Guillou S."/>
            <person name="Cros-Aarteil S."/>
            <person name="Calhoun S."/>
            <person name="Haridas S."/>
            <person name="Kuo A."/>
            <person name="Mondo S."/>
            <person name="Pangilinan J."/>
            <person name="Riley R."/>
            <person name="LaButti K."/>
            <person name="Andreopoulos B."/>
            <person name="Lipzen A."/>
            <person name="Chen C."/>
            <person name="Yan M."/>
            <person name="Daum C."/>
            <person name="Ng V."/>
            <person name="Clum A."/>
            <person name="Steindorff A."/>
            <person name="Ohm R.A."/>
            <person name="Martin F."/>
            <person name="Silar P."/>
            <person name="Natvig D.O."/>
            <person name="Lalanne C."/>
            <person name="Gautier V."/>
            <person name="Ament-Velasquez S.L."/>
            <person name="Kruys A."/>
            <person name="Hutchinson M.I."/>
            <person name="Powell A.J."/>
            <person name="Barry K."/>
            <person name="Miller A.N."/>
            <person name="Grigoriev I.V."/>
            <person name="Debuchy R."/>
            <person name="Gladieux P."/>
            <person name="Hiltunen Thoren M."/>
            <person name="Johannesson H."/>
        </authorList>
    </citation>
    <scope>NUCLEOTIDE SEQUENCE</scope>
    <source>
        <strain evidence="1">CBS 958.72</strain>
    </source>
</reference>
<organism evidence="1 2">
    <name type="scientific">Lasiosphaeria ovina</name>
    <dbReference type="NCBI Taxonomy" id="92902"/>
    <lineage>
        <taxon>Eukaryota</taxon>
        <taxon>Fungi</taxon>
        <taxon>Dikarya</taxon>
        <taxon>Ascomycota</taxon>
        <taxon>Pezizomycotina</taxon>
        <taxon>Sordariomycetes</taxon>
        <taxon>Sordariomycetidae</taxon>
        <taxon>Sordariales</taxon>
        <taxon>Lasiosphaeriaceae</taxon>
        <taxon>Lasiosphaeria</taxon>
    </lineage>
</organism>
<evidence type="ECO:0000313" key="2">
    <source>
        <dbReference type="Proteomes" id="UP001287356"/>
    </source>
</evidence>
<accession>A0AAE0JXG3</accession>
<reference evidence="1" key="2">
    <citation type="submission" date="2023-06" db="EMBL/GenBank/DDBJ databases">
        <authorList>
            <consortium name="Lawrence Berkeley National Laboratory"/>
            <person name="Haridas S."/>
            <person name="Hensen N."/>
            <person name="Bonometti L."/>
            <person name="Westerberg I."/>
            <person name="Brannstrom I.O."/>
            <person name="Guillou S."/>
            <person name="Cros-Aarteil S."/>
            <person name="Calhoun S."/>
            <person name="Kuo A."/>
            <person name="Mondo S."/>
            <person name="Pangilinan J."/>
            <person name="Riley R."/>
            <person name="Labutti K."/>
            <person name="Andreopoulos B."/>
            <person name="Lipzen A."/>
            <person name="Chen C."/>
            <person name="Yanf M."/>
            <person name="Daum C."/>
            <person name="Ng V."/>
            <person name="Clum A."/>
            <person name="Steindorff A."/>
            <person name="Ohm R."/>
            <person name="Martin F."/>
            <person name="Silar P."/>
            <person name="Natvig D."/>
            <person name="Lalanne C."/>
            <person name="Gautier V."/>
            <person name="Ament-Velasquez S.L."/>
            <person name="Kruys A."/>
            <person name="Hutchinson M.I."/>
            <person name="Powell A.J."/>
            <person name="Barry K."/>
            <person name="Miller A.N."/>
            <person name="Grigoriev I.V."/>
            <person name="Debuchy R."/>
            <person name="Gladieux P."/>
            <person name="Thoren M.H."/>
            <person name="Johannesson H."/>
        </authorList>
    </citation>
    <scope>NUCLEOTIDE SEQUENCE</scope>
    <source>
        <strain evidence="1">CBS 958.72</strain>
    </source>
</reference>
<comment type="caution">
    <text evidence="1">The sequence shown here is derived from an EMBL/GenBank/DDBJ whole genome shotgun (WGS) entry which is preliminary data.</text>
</comment>
<sequence length="158" mass="17352">MSLFQQKQQKNNVHMEPFPTPALQVLVEVFATSRVFNLRAGQLSGPVSLPVNCKAVAGALRVRHGRHAPRRSACRHAQRDYPCRAPYRRLPRWQELTQLGGCLFGNGERTGNVHLVTLALNLYGGGIDLVVPARPCLAQGGESPRISTSRTSTKSSKL</sequence>
<dbReference type="SUPFAM" id="SSF51569">
    <property type="entry name" value="Aldolase"/>
    <property type="match status" value="1"/>
</dbReference>
<dbReference type="InterPro" id="IPR013785">
    <property type="entry name" value="Aldolase_TIM"/>
</dbReference>
<keyword evidence="2" id="KW-1185">Reference proteome</keyword>
<dbReference type="Proteomes" id="UP001287356">
    <property type="component" value="Unassembled WGS sequence"/>
</dbReference>